<dbReference type="InterPro" id="IPR050464">
    <property type="entry name" value="Zeta_carotene_desat/Oxidored"/>
</dbReference>
<keyword evidence="2" id="KW-1133">Transmembrane helix</keyword>
<comment type="caution">
    <text evidence="4">The sequence shown here is derived from an EMBL/GenBank/DDBJ whole genome shotgun (WGS) entry which is preliminary data.</text>
</comment>
<feature type="compositionally biased region" description="Low complexity" evidence="1">
    <location>
        <begin position="347"/>
        <end position="365"/>
    </location>
</feature>
<evidence type="ECO:0000259" key="3">
    <source>
        <dbReference type="Pfam" id="PF01593"/>
    </source>
</evidence>
<feature type="compositionally biased region" description="Low complexity" evidence="1">
    <location>
        <begin position="9"/>
        <end position="20"/>
    </location>
</feature>
<dbReference type="PANTHER" id="PTHR42923:SF17">
    <property type="entry name" value="AMINE OXIDASE DOMAIN-CONTAINING PROTEIN"/>
    <property type="match status" value="1"/>
</dbReference>
<feature type="region of interest" description="Disordered" evidence="1">
    <location>
        <begin position="1"/>
        <end position="27"/>
    </location>
</feature>
<organism evidence="4 5">
    <name type="scientific">Lecanosticta acicola</name>
    <dbReference type="NCBI Taxonomy" id="111012"/>
    <lineage>
        <taxon>Eukaryota</taxon>
        <taxon>Fungi</taxon>
        <taxon>Dikarya</taxon>
        <taxon>Ascomycota</taxon>
        <taxon>Pezizomycotina</taxon>
        <taxon>Dothideomycetes</taxon>
        <taxon>Dothideomycetidae</taxon>
        <taxon>Mycosphaerellales</taxon>
        <taxon>Mycosphaerellaceae</taxon>
        <taxon>Lecanosticta</taxon>
    </lineage>
</organism>
<reference evidence="4" key="1">
    <citation type="submission" date="2023-11" db="EMBL/GenBank/DDBJ databases">
        <authorList>
            <person name="Alioto T."/>
            <person name="Alioto T."/>
            <person name="Gomez Garrido J."/>
        </authorList>
    </citation>
    <scope>NUCLEOTIDE SEQUENCE</scope>
</reference>
<gene>
    <name evidence="4" type="ORF">LECACI_7A009841</name>
</gene>
<evidence type="ECO:0000256" key="1">
    <source>
        <dbReference type="SAM" id="MobiDB-lite"/>
    </source>
</evidence>
<feature type="region of interest" description="Disordered" evidence="1">
    <location>
        <begin position="172"/>
        <end position="192"/>
    </location>
</feature>
<dbReference type="PANTHER" id="PTHR42923">
    <property type="entry name" value="PROTOPORPHYRINOGEN OXIDASE"/>
    <property type="match status" value="1"/>
</dbReference>
<sequence length="602" mass="67418">MRLFKRSPAKGSPSSSPANSAKKRMHDRKKVAIVGSGCAGLGAAWALQNSDYEVHILEKSDRLGGHTNTQYWHHGDQTVPVDTGFIVMNSATYPNFIRFLKEVDVQPVNTEMTFGVSRDRGALEWSGEARGIFAQKRNLFRPRHWRMIFDIVRFNQFALDILTIDEEEEEEVEAGENYLDGSSPPLKPSRKREADMTIGEYLDRHGYSQGFRDDYLIPMTAAVWSTSPDKASLEFPAKTLIRFMWNHHLLSTVAERPAWLTIAGGSQRYIDAIVDQFPEDRLHVHTSCEVANVLRPSREGDGLVTVSWINAKSGKIEGDAFDHVILACHGDEVLPLLAKHGARQRPTSSSSSMTTSTNSASSSSPRSDKFVKSSSGVQYVSQEELDILSAFQTTENVAWLHSDLDLMPKRREVWTAWNYLVSSTPSQLSHPAGVSLTYCMNILQHLSEDMLGPVLVTLNPDREPDPRLTQGKFVYRHPLYTVEAVRAQKRLDKIQNTRGVSYCGAWTKYGFHEDGFSSGLRVATEHLGAKLPFEFVDSTYSRGNRPHFTWQDNLLRIVLSLMMVWIRVVGLVVNLPVIAPLISMAGGVATMLLDVAEHFGIL</sequence>
<feature type="transmembrane region" description="Helical" evidence="2">
    <location>
        <begin position="554"/>
        <end position="575"/>
    </location>
</feature>
<dbReference type="Proteomes" id="UP001296104">
    <property type="component" value="Unassembled WGS sequence"/>
</dbReference>
<protein>
    <submittedName>
        <fullName evidence="4">Amine oxidase like</fullName>
    </submittedName>
</protein>
<keyword evidence="2" id="KW-0472">Membrane</keyword>
<name>A0AAI8Z935_9PEZI</name>
<proteinExistence type="predicted"/>
<dbReference type="GO" id="GO:0016491">
    <property type="term" value="F:oxidoreductase activity"/>
    <property type="evidence" value="ECO:0007669"/>
    <property type="project" value="InterPro"/>
</dbReference>
<dbReference type="SUPFAM" id="SSF51905">
    <property type="entry name" value="FAD/NAD(P)-binding domain"/>
    <property type="match status" value="1"/>
</dbReference>
<dbReference type="Gene3D" id="3.90.660.20">
    <property type="entry name" value="Protoporphyrinogen oxidase, mitochondrial, domain 2"/>
    <property type="match status" value="1"/>
</dbReference>
<evidence type="ECO:0000313" key="4">
    <source>
        <dbReference type="EMBL" id="CAK4034683.1"/>
    </source>
</evidence>
<keyword evidence="2" id="KW-0812">Transmembrane</keyword>
<feature type="domain" description="Amine oxidase" evidence="3">
    <location>
        <begin position="39"/>
        <end position="352"/>
    </location>
</feature>
<evidence type="ECO:0000313" key="5">
    <source>
        <dbReference type="Proteomes" id="UP001296104"/>
    </source>
</evidence>
<evidence type="ECO:0000256" key="2">
    <source>
        <dbReference type="SAM" id="Phobius"/>
    </source>
</evidence>
<feature type="region of interest" description="Disordered" evidence="1">
    <location>
        <begin position="340"/>
        <end position="369"/>
    </location>
</feature>
<dbReference type="Pfam" id="PF01593">
    <property type="entry name" value="Amino_oxidase"/>
    <property type="match status" value="1"/>
</dbReference>
<dbReference type="InterPro" id="IPR002937">
    <property type="entry name" value="Amino_oxidase"/>
</dbReference>
<accession>A0AAI8Z935</accession>
<dbReference type="InterPro" id="IPR036188">
    <property type="entry name" value="FAD/NAD-bd_sf"/>
</dbReference>
<dbReference type="Gene3D" id="1.10.3110.10">
    <property type="entry name" value="protoporphyrinogen ix oxidase, domain 3"/>
    <property type="match status" value="1"/>
</dbReference>
<dbReference type="Gene3D" id="3.50.50.60">
    <property type="entry name" value="FAD/NAD(P)-binding domain"/>
    <property type="match status" value="2"/>
</dbReference>
<keyword evidence="5" id="KW-1185">Reference proteome</keyword>
<dbReference type="EMBL" id="CAVMBE010000130">
    <property type="protein sequence ID" value="CAK4034683.1"/>
    <property type="molecule type" value="Genomic_DNA"/>
</dbReference>
<dbReference type="AlphaFoldDB" id="A0AAI8Z935"/>